<dbReference type="SUPFAM" id="SSF52833">
    <property type="entry name" value="Thioredoxin-like"/>
    <property type="match status" value="1"/>
</dbReference>
<evidence type="ECO:0000256" key="1">
    <source>
        <dbReference type="SAM" id="SignalP"/>
    </source>
</evidence>
<evidence type="ECO:0000313" key="2">
    <source>
        <dbReference type="EMBL" id="SHK51122.1"/>
    </source>
</evidence>
<sequence>MKRLLLLFLLILSCFQRSGLPSIEVYTLDNEKVNLSDYSRGKVLIYVWSRTCSGHSRDLKELPRLVSKYTVISYAVGMTPDEVKESYKQLGIRPNFLTLVDPAIKFNDYYPIVYLPSSYLFENGKLIRSGPGLIVQ</sequence>
<dbReference type="STRING" id="381751.SAMN05444391_1271"/>
<gene>
    <name evidence="2" type="ORF">SAMN05444391_1271</name>
</gene>
<reference evidence="2 3" key="1">
    <citation type="submission" date="2016-11" db="EMBL/GenBank/DDBJ databases">
        <authorList>
            <person name="Jaros S."/>
            <person name="Januszkiewicz K."/>
            <person name="Wedrychowicz H."/>
        </authorList>
    </citation>
    <scope>NUCLEOTIDE SEQUENCE [LARGE SCALE GENOMIC DNA]</scope>
    <source>
        <strain evidence="2 3">DSM 19557</strain>
    </source>
</reference>
<dbReference type="Gene3D" id="3.40.30.10">
    <property type="entry name" value="Glutaredoxin"/>
    <property type="match status" value="1"/>
</dbReference>
<keyword evidence="1" id="KW-0732">Signal</keyword>
<dbReference type="InterPro" id="IPR036249">
    <property type="entry name" value="Thioredoxin-like_sf"/>
</dbReference>
<feature type="signal peptide" evidence="1">
    <location>
        <begin position="1"/>
        <end position="19"/>
    </location>
</feature>
<accession>A0A1M6T2A8</accession>
<feature type="chain" id="PRO_5012341808" evidence="1">
    <location>
        <begin position="20"/>
        <end position="136"/>
    </location>
</feature>
<keyword evidence="3" id="KW-1185">Reference proteome</keyword>
<proteinExistence type="predicted"/>
<organism evidence="2 3">
    <name type="scientific">Thermocrinis minervae</name>
    <dbReference type="NCBI Taxonomy" id="381751"/>
    <lineage>
        <taxon>Bacteria</taxon>
        <taxon>Pseudomonadati</taxon>
        <taxon>Aquificota</taxon>
        <taxon>Aquificia</taxon>
        <taxon>Aquificales</taxon>
        <taxon>Aquificaceae</taxon>
        <taxon>Thermocrinis</taxon>
    </lineage>
</organism>
<protein>
    <submittedName>
        <fullName evidence="2">AhpC/TSA family protein</fullName>
    </submittedName>
</protein>
<name>A0A1M6T2A8_9AQUI</name>
<dbReference type="OrthoDB" id="14752at2"/>
<dbReference type="AlphaFoldDB" id="A0A1M6T2A8"/>
<dbReference type="Proteomes" id="UP000189810">
    <property type="component" value="Chromosome I"/>
</dbReference>
<dbReference type="RefSeq" id="WP_079654370.1">
    <property type="nucleotide sequence ID" value="NZ_LT670846.1"/>
</dbReference>
<dbReference type="EMBL" id="LT670846">
    <property type="protein sequence ID" value="SHK51122.1"/>
    <property type="molecule type" value="Genomic_DNA"/>
</dbReference>
<evidence type="ECO:0000313" key="3">
    <source>
        <dbReference type="Proteomes" id="UP000189810"/>
    </source>
</evidence>